<dbReference type="AlphaFoldDB" id="X0TYD3"/>
<organism evidence="1">
    <name type="scientific">marine sediment metagenome</name>
    <dbReference type="NCBI Taxonomy" id="412755"/>
    <lineage>
        <taxon>unclassified sequences</taxon>
        <taxon>metagenomes</taxon>
        <taxon>ecological metagenomes</taxon>
    </lineage>
</organism>
<name>X0TYD3_9ZZZZ</name>
<comment type="caution">
    <text evidence="1">The sequence shown here is derived from an EMBL/GenBank/DDBJ whole genome shotgun (WGS) entry which is preliminary data.</text>
</comment>
<protein>
    <submittedName>
        <fullName evidence="1">Uncharacterized protein</fullName>
    </submittedName>
</protein>
<gene>
    <name evidence="1" type="ORF">S01H1_03924</name>
</gene>
<sequence length="337" mass="37189">MGVNQQFDIIGSFNESDAVEFDPQRLVNLYVDDDPQGKNGKALFQTPGLNLGEGIDFGGTAKGRELHILKRIMYAVVGKNINAINSTLNFNTIGTINSQEAHVGIADNGKEIIFVDGTGGWIWNPTVSAFTQISHAGFPQSPTDVAILGNRFIVNNAESNKLHFSEEGDGLTWNAIDEFAVTSQPDDVIGLRRLNDRLFIMGEKVTEVWYDAGDPVLPYRKSDVLPYGCAAVGSITEAFGYLVWLSKTDSGIGSVVITTGTTPKAVSTQAIDKEFQRYALTSDATGFIYRNEQGHIIYQLNFTLANKSWAFDITENRWTQLNYNSTDRHLAEDHAFF</sequence>
<proteinExistence type="predicted"/>
<evidence type="ECO:0000313" key="1">
    <source>
        <dbReference type="EMBL" id="GAF81160.1"/>
    </source>
</evidence>
<accession>X0TYD3</accession>
<feature type="non-terminal residue" evidence="1">
    <location>
        <position position="337"/>
    </location>
</feature>
<dbReference type="EMBL" id="BARS01002102">
    <property type="protein sequence ID" value="GAF81160.1"/>
    <property type="molecule type" value="Genomic_DNA"/>
</dbReference>
<reference evidence="1" key="1">
    <citation type="journal article" date="2014" name="Front. Microbiol.">
        <title>High frequency of phylogenetically diverse reductive dehalogenase-homologous genes in deep subseafloor sedimentary metagenomes.</title>
        <authorList>
            <person name="Kawai M."/>
            <person name="Futagami T."/>
            <person name="Toyoda A."/>
            <person name="Takaki Y."/>
            <person name="Nishi S."/>
            <person name="Hori S."/>
            <person name="Arai W."/>
            <person name="Tsubouchi T."/>
            <person name="Morono Y."/>
            <person name="Uchiyama I."/>
            <person name="Ito T."/>
            <person name="Fujiyama A."/>
            <person name="Inagaki F."/>
            <person name="Takami H."/>
        </authorList>
    </citation>
    <scope>NUCLEOTIDE SEQUENCE</scope>
    <source>
        <strain evidence="1">Expedition CK06-06</strain>
    </source>
</reference>